<keyword evidence="2" id="KW-1185">Reference proteome</keyword>
<gene>
    <name evidence="1" type="ORF">ACFOKJ_02055</name>
</gene>
<dbReference type="RefSeq" id="WP_390276333.1">
    <property type="nucleotide sequence ID" value="NZ_JBHRYH010000005.1"/>
</dbReference>
<dbReference type="InterPro" id="IPR004027">
    <property type="entry name" value="SEC_C_motif"/>
</dbReference>
<protein>
    <submittedName>
        <fullName evidence="1">UPF0149 family protein</fullName>
    </submittedName>
</protein>
<organism evidence="1 2">
    <name type="scientific">Vogesella amnigena</name>
    <dbReference type="NCBI Taxonomy" id="1507449"/>
    <lineage>
        <taxon>Bacteria</taxon>
        <taxon>Pseudomonadati</taxon>
        <taxon>Pseudomonadota</taxon>
        <taxon>Betaproteobacteria</taxon>
        <taxon>Neisseriales</taxon>
        <taxon>Chromobacteriaceae</taxon>
        <taxon>Vogesella</taxon>
    </lineage>
</organism>
<reference evidence="2" key="1">
    <citation type="journal article" date="2019" name="Int. J. Syst. Evol. Microbiol.">
        <title>The Global Catalogue of Microorganisms (GCM) 10K type strain sequencing project: providing services to taxonomists for standard genome sequencing and annotation.</title>
        <authorList>
            <consortium name="The Broad Institute Genomics Platform"/>
            <consortium name="The Broad Institute Genome Sequencing Center for Infectious Disease"/>
            <person name="Wu L."/>
            <person name="Ma J."/>
        </authorList>
    </citation>
    <scope>NUCLEOTIDE SEQUENCE [LARGE SCALE GENOMIC DNA]</scope>
    <source>
        <strain evidence="2">KCTC 42195</strain>
    </source>
</reference>
<dbReference type="EMBL" id="JBHRYH010000005">
    <property type="protein sequence ID" value="MFC3624926.1"/>
    <property type="molecule type" value="Genomic_DNA"/>
</dbReference>
<dbReference type="Pfam" id="PF02810">
    <property type="entry name" value="SEC-C"/>
    <property type="match status" value="1"/>
</dbReference>
<dbReference type="NCBIfam" id="TIGR02292">
    <property type="entry name" value="ygfB_yecA"/>
    <property type="match status" value="1"/>
</dbReference>
<accession>A0ABV7TNM4</accession>
<dbReference type="Proteomes" id="UP001595636">
    <property type="component" value="Unassembled WGS sequence"/>
</dbReference>
<dbReference type="Pfam" id="PF03695">
    <property type="entry name" value="UPF0149"/>
    <property type="match status" value="1"/>
</dbReference>
<dbReference type="Gene3D" id="1.20.120.740">
    <property type="entry name" value="YgfB uncharacterised protein family UPF0149, PF03695"/>
    <property type="match status" value="1"/>
</dbReference>
<dbReference type="SUPFAM" id="SSF101327">
    <property type="entry name" value="YgfB-like"/>
    <property type="match status" value="1"/>
</dbReference>
<dbReference type="InterPro" id="IPR011978">
    <property type="entry name" value="YgfB-like"/>
</dbReference>
<comment type="caution">
    <text evidence="1">The sequence shown here is derived from an EMBL/GenBank/DDBJ whole genome shotgun (WGS) entry which is preliminary data.</text>
</comment>
<evidence type="ECO:0000313" key="1">
    <source>
        <dbReference type="EMBL" id="MFC3624926.1"/>
    </source>
</evidence>
<sequence>MTRFDEADLTRLEMLLTPLSQAGTTMRPDEVQGFFAALACGPDRLDTDTWLPEVLGDAPAFDNPEHEAEVRSLLEKFYAATAEALADGELPELVLYEEEDGEEADFRPWCNAFMYALDVVPTDWFEAADDEGFEDLLMPVMALGGMFDGENGEAALLQFGEAEINGFKGEFEDALLAVYTYWRAKEQAPVTVRREGDKVGRNDPCPCGSGKKYKACHGRN</sequence>
<dbReference type="SUPFAM" id="SSF103642">
    <property type="entry name" value="Sec-C motif"/>
    <property type="match status" value="1"/>
</dbReference>
<dbReference type="InterPro" id="IPR036255">
    <property type="entry name" value="YgfB-like_sf"/>
</dbReference>
<proteinExistence type="predicted"/>
<dbReference type="Gene3D" id="3.10.450.50">
    <property type="match status" value="1"/>
</dbReference>
<name>A0ABV7TNM4_9NEIS</name>
<evidence type="ECO:0000313" key="2">
    <source>
        <dbReference type="Proteomes" id="UP001595636"/>
    </source>
</evidence>